<evidence type="ECO:0000256" key="1">
    <source>
        <dbReference type="SAM" id="SignalP"/>
    </source>
</evidence>
<sequence length="390" mass="43592" precursor="true">MKYFNKTYCVILCILLFFSLCYPALADTTTVYSPGYRVKSSLDEDHNGYQAIMATITLPQAADVRGVKETGAAYNYLGLETFGGHSIEIGLHKDYYDLANGKWSVFAYANYPGAFVNYGSNERWHNFRIMPWSPQGPDLVFPDGSKVTMILKVTDKDEVSFAIPGFDPILLKVPGADPTGKDQIFRRVTSIMTDDAQGFTKNNCWEEVKLQKPNQDFITWVPQPGETLKSNNMDQNDPNGSSITVKAAQYYPEIVDISELKPMQRTKKAVVKFIVGQNSFTVDDSIIEMDATTYTDQDRTFVPVRYLAQALGVSDINWNGDTQTVTLTKGEEVVVLTVGKQEMVSPAGTVSMDVSPVSRADRVYLPARYVAEAFGYYASWDEETRTVTIQ</sequence>
<proteinExistence type="predicted"/>
<dbReference type="SUPFAM" id="SSF55383">
    <property type="entry name" value="Copper amine oxidase, domain N"/>
    <property type="match status" value="2"/>
</dbReference>
<dbReference type="eggNOG" id="COG1657">
    <property type="taxonomic scope" value="Bacteria"/>
</dbReference>
<reference evidence="3" key="1">
    <citation type="submission" date="2011-05" db="EMBL/GenBank/DDBJ databases">
        <title>Complete sequence of Desulfotomaculum carboxydivorans CO-1-SRB.</title>
        <authorList>
            <consortium name="US DOE Joint Genome Institute"/>
            <person name="Lucas S."/>
            <person name="Han J."/>
            <person name="Lapidus A."/>
            <person name="Cheng J.-F."/>
            <person name="Goodwin L."/>
            <person name="Pitluck S."/>
            <person name="Peters L."/>
            <person name="Mikhailova N."/>
            <person name="Lu M."/>
            <person name="Han C."/>
            <person name="Tapia R."/>
            <person name="Land M."/>
            <person name="Hauser L."/>
            <person name="Kyrpides N."/>
            <person name="Ivanova N."/>
            <person name="Pagani I."/>
            <person name="Stams A."/>
            <person name="Plugge C."/>
            <person name="Muyzer G."/>
            <person name="Kuever J."/>
            <person name="Parshina S."/>
            <person name="Ivanova A."/>
            <person name="Nazina T."/>
            <person name="Woyke T."/>
        </authorList>
    </citation>
    <scope>NUCLEOTIDE SEQUENCE [LARGE SCALE GENOMIC DNA]</scope>
    <source>
        <strain evidence="3">CO-1-SRB</strain>
    </source>
</reference>
<evidence type="ECO:0000313" key="4">
    <source>
        <dbReference type="Proteomes" id="UP000009226"/>
    </source>
</evidence>
<protein>
    <submittedName>
        <fullName evidence="3">Copper amine oxidase-like domain-containing protein</fullName>
    </submittedName>
</protein>
<organism evidence="3 4">
    <name type="scientific">Desulfotomaculum nigrificans (strain DSM 14880 / VKM B-2319 / CO-1-SRB)</name>
    <name type="common">Desulfotomaculum carboxydivorans</name>
    <dbReference type="NCBI Taxonomy" id="868595"/>
    <lineage>
        <taxon>Bacteria</taxon>
        <taxon>Bacillati</taxon>
        <taxon>Bacillota</taxon>
        <taxon>Clostridia</taxon>
        <taxon>Eubacteriales</taxon>
        <taxon>Desulfotomaculaceae</taxon>
        <taxon>Desulfotomaculum</taxon>
    </lineage>
</organism>
<accession>F6B2Y4</accession>
<keyword evidence="1" id="KW-0732">Signal</keyword>
<keyword evidence="4" id="KW-1185">Reference proteome</keyword>
<feature type="chain" id="PRO_5003331867" evidence="1">
    <location>
        <begin position="27"/>
        <end position="390"/>
    </location>
</feature>
<dbReference type="InterPro" id="IPR036582">
    <property type="entry name" value="Mao_N_sf"/>
</dbReference>
<dbReference type="KEGG" id="dca:Desca_2257"/>
<dbReference type="STRING" id="868595.Desca_2257"/>
<gene>
    <name evidence="3" type="ordered locus">Desca_2257</name>
</gene>
<feature type="domain" description="Copper amine oxidase-like N-terminal" evidence="2">
    <location>
        <begin position="282"/>
        <end position="389"/>
    </location>
</feature>
<dbReference type="HOGENOM" id="CLU_703444_0_0_9"/>
<dbReference type="AlphaFoldDB" id="F6B2Y4"/>
<evidence type="ECO:0000313" key="3">
    <source>
        <dbReference type="EMBL" id="AEF95092.1"/>
    </source>
</evidence>
<dbReference type="Gene3D" id="3.30.457.10">
    <property type="entry name" value="Copper amine oxidase-like, N-terminal domain"/>
    <property type="match status" value="2"/>
</dbReference>
<dbReference type="InterPro" id="IPR012854">
    <property type="entry name" value="Cu_amine_oxidase-like_N"/>
</dbReference>
<feature type="signal peptide" evidence="1">
    <location>
        <begin position="1"/>
        <end position="26"/>
    </location>
</feature>
<dbReference type="Pfam" id="PF07833">
    <property type="entry name" value="Cu_amine_oxidN1"/>
    <property type="match status" value="1"/>
</dbReference>
<name>F6B2Y4_DESCC</name>
<evidence type="ECO:0000259" key="2">
    <source>
        <dbReference type="Pfam" id="PF07833"/>
    </source>
</evidence>
<dbReference type="RefSeq" id="WP_013810644.1">
    <property type="nucleotide sequence ID" value="NC_015565.1"/>
</dbReference>
<dbReference type="EMBL" id="CP002736">
    <property type="protein sequence ID" value="AEF95092.1"/>
    <property type="molecule type" value="Genomic_DNA"/>
</dbReference>
<dbReference type="Proteomes" id="UP000009226">
    <property type="component" value="Chromosome"/>
</dbReference>